<feature type="compositionally biased region" description="Basic residues" evidence="1">
    <location>
        <begin position="160"/>
        <end position="169"/>
    </location>
</feature>
<keyword evidence="2" id="KW-0812">Transmembrane</keyword>
<feature type="compositionally biased region" description="Basic and acidic residues" evidence="1">
    <location>
        <begin position="44"/>
        <end position="58"/>
    </location>
</feature>
<feature type="region of interest" description="Disordered" evidence="1">
    <location>
        <begin position="35"/>
        <end position="172"/>
    </location>
</feature>
<dbReference type="AlphaFoldDB" id="A0AAW2YYY0"/>
<keyword evidence="2" id="KW-1133">Transmembrane helix</keyword>
<dbReference type="GO" id="GO:0016787">
    <property type="term" value="F:hydrolase activity"/>
    <property type="evidence" value="ECO:0007669"/>
    <property type="project" value="UniProtKB-KW"/>
</dbReference>
<gene>
    <name evidence="3" type="ORF">AKO1_012936</name>
</gene>
<keyword evidence="2" id="KW-0472">Membrane</keyword>
<evidence type="ECO:0000256" key="1">
    <source>
        <dbReference type="SAM" id="MobiDB-lite"/>
    </source>
</evidence>
<evidence type="ECO:0000313" key="4">
    <source>
        <dbReference type="Proteomes" id="UP001431209"/>
    </source>
</evidence>
<reference evidence="3 4" key="1">
    <citation type="submission" date="2024-03" db="EMBL/GenBank/DDBJ databases">
        <title>The Acrasis kona genome and developmental transcriptomes reveal deep origins of eukaryotic multicellular pathways.</title>
        <authorList>
            <person name="Sheikh S."/>
            <person name="Fu C.-J."/>
            <person name="Brown M.W."/>
            <person name="Baldauf S.L."/>
        </authorList>
    </citation>
    <scope>NUCLEOTIDE SEQUENCE [LARGE SCALE GENOMIC DNA]</scope>
    <source>
        <strain evidence="3 4">ATCC MYA-3509</strain>
    </source>
</reference>
<dbReference type="EMBL" id="JAOPGA020000840">
    <property type="protein sequence ID" value="KAL0482319.1"/>
    <property type="molecule type" value="Genomic_DNA"/>
</dbReference>
<name>A0AAW2YYY0_9EUKA</name>
<feature type="compositionally biased region" description="Acidic residues" evidence="1">
    <location>
        <begin position="91"/>
        <end position="104"/>
    </location>
</feature>
<evidence type="ECO:0000313" key="3">
    <source>
        <dbReference type="EMBL" id="KAL0482319.1"/>
    </source>
</evidence>
<accession>A0AAW2YYY0</accession>
<feature type="compositionally biased region" description="Basic and acidic residues" evidence="1">
    <location>
        <begin position="144"/>
        <end position="159"/>
    </location>
</feature>
<keyword evidence="4" id="KW-1185">Reference proteome</keyword>
<organism evidence="3 4">
    <name type="scientific">Acrasis kona</name>
    <dbReference type="NCBI Taxonomy" id="1008807"/>
    <lineage>
        <taxon>Eukaryota</taxon>
        <taxon>Discoba</taxon>
        <taxon>Heterolobosea</taxon>
        <taxon>Tetramitia</taxon>
        <taxon>Eutetramitia</taxon>
        <taxon>Acrasidae</taxon>
        <taxon>Acrasis</taxon>
    </lineage>
</organism>
<proteinExistence type="predicted"/>
<feature type="transmembrane region" description="Helical" evidence="2">
    <location>
        <begin position="248"/>
        <end position="266"/>
    </location>
</feature>
<sequence>MNNPKRIIKKGSTPIKQKNPDRLFALRKRKLQQFLDLRVGSDLTTRRSKDPISVKKEEENEEEQFEDQPKPNPIARSTNKRAKGAIKNELSDDDSYESPSESEEDQRPKRKRSKSMSGLEGTNSPTEERLSAGINAELNYVDEPPSRGGEDYLYEEVKTRRNPPPKRRTQSLYSSYAQPPYNVTTSQYHQSYAVPPQQNPQQTFLHYSPPYQYQQPYIPAPQPPPTAVANQQHDTPQQLIHKLKLRNLLLISASALLLLFLIIGTPRGRSWLGFGKERMEASFKKIGEGQQQQDYNLIIPTTDDDNNHQEQSSLLEENEDEWMIRNTMMLGYKKPEVKLASTFVVSLIKKVINELSREQEKKRPQSKKRTPPSFAEDVQNQDEL</sequence>
<keyword evidence="3" id="KW-0378">Hydrolase</keyword>
<evidence type="ECO:0000256" key="2">
    <source>
        <dbReference type="SAM" id="Phobius"/>
    </source>
</evidence>
<feature type="region of interest" description="Disordered" evidence="1">
    <location>
        <begin position="356"/>
        <end position="384"/>
    </location>
</feature>
<comment type="caution">
    <text evidence="3">The sequence shown here is derived from an EMBL/GenBank/DDBJ whole genome shotgun (WGS) entry which is preliminary data.</text>
</comment>
<dbReference type="Proteomes" id="UP001431209">
    <property type="component" value="Unassembled WGS sequence"/>
</dbReference>
<feature type="region of interest" description="Disordered" evidence="1">
    <location>
        <begin position="1"/>
        <end position="21"/>
    </location>
</feature>
<protein>
    <submittedName>
        <fullName evidence="3">Ubiquitin carboxyl-terminal hydrolase</fullName>
    </submittedName>
</protein>